<proteinExistence type="inferred from homology"/>
<dbReference type="AlphaFoldDB" id="A0A9P6CSI0"/>
<dbReference type="GO" id="GO:0005762">
    <property type="term" value="C:mitochondrial large ribosomal subunit"/>
    <property type="evidence" value="ECO:0007669"/>
    <property type="project" value="TreeGrafter"/>
</dbReference>
<evidence type="ECO:0000256" key="2">
    <source>
        <dbReference type="ARBA" id="ARBA00022980"/>
    </source>
</evidence>
<dbReference type="SUPFAM" id="SSF54189">
    <property type="entry name" value="Ribosomal proteins S24e, L23 and L15e"/>
    <property type="match status" value="1"/>
</dbReference>
<keyword evidence="3" id="KW-0687">Ribonucleoprotein</keyword>
<evidence type="ECO:0000256" key="4">
    <source>
        <dbReference type="ARBA" id="ARBA00039977"/>
    </source>
</evidence>
<dbReference type="EMBL" id="MU155239">
    <property type="protein sequence ID" value="KAF9478251.1"/>
    <property type="molecule type" value="Genomic_DNA"/>
</dbReference>
<evidence type="ECO:0000313" key="5">
    <source>
        <dbReference type="EMBL" id="KAF9478251.1"/>
    </source>
</evidence>
<evidence type="ECO:0000313" key="6">
    <source>
        <dbReference type="Proteomes" id="UP000807469"/>
    </source>
</evidence>
<comment type="caution">
    <text evidence="5">The sequence shown here is derived from an EMBL/GenBank/DDBJ whole genome shotgun (WGS) entry which is preliminary data.</text>
</comment>
<dbReference type="Gene3D" id="3.30.70.330">
    <property type="match status" value="1"/>
</dbReference>
<reference evidence="5" key="1">
    <citation type="submission" date="2020-11" db="EMBL/GenBank/DDBJ databases">
        <authorList>
            <consortium name="DOE Joint Genome Institute"/>
            <person name="Ahrendt S."/>
            <person name="Riley R."/>
            <person name="Andreopoulos W."/>
            <person name="Labutti K."/>
            <person name="Pangilinan J."/>
            <person name="Ruiz-Duenas F.J."/>
            <person name="Barrasa J.M."/>
            <person name="Sanchez-Garcia M."/>
            <person name="Camarero S."/>
            <person name="Miyauchi S."/>
            <person name="Serrano A."/>
            <person name="Linde D."/>
            <person name="Babiker R."/>
            <person name="Drula E."/>
            <person name="Ayuso-Fernandez I."/>
            <person name="Pacheco R."/>
            <person name="Padilla G."/>
            <person name="Ferreira P."/>
            <person name="Barriuso J."/>
            <person name="Kellner H."/>
            <person name="Castanera R."/>
            <person name="Alfaro M."/>
            <person name="Ramirez L."/>
            <person name="Pisabarro A.G."/>
            <person name="Kuo A."/>
            <person name="Tritt A."/>
            <person name="Lipzen A."/>
            <person name="He G."/>
            <person name="Yan M."/>
            <person name="Ng V."/>
            <person name="Cullen D."/>
            <person name="Martin F."/>
            <person name="Rosso M.-N."/>
            <person name="Henrissat B."/>
            <person name="Hibbett D."/>
            <person name="Martinez A.T."/>
            <person name="Grigoriev I.V."/>
        </authorList>
    </citation>
    <scope>NUCLEOTIDE SEQUENCE</scope>
    <source>
        <strain evidence="5">CIRM-BRFM 674</strain>
    </source>
</reference>
<keyword evidence="2" id="KW-0689">Ribosomal protein</keyword>
<dbReference type="OrthoDB" id="275582at2759"/>
<dbReference type="GO" id="GO:0032543">
    <property type="term" value="P:mitochondrial translation"/>
    <property type="evidence" value="ECO:0007669"/>
    <property type="project" value="TreeGrafter"/>
</dbReference>
<dbReference type="InterPro" id="IPR012677">
    <property type="entry name" value="Nucleotide-bd_a/b_plait_sf"/>
</dbReference>
<dbReference type="GO" id="GO:0003735">
    <property type="term" value="F:structural constituent of ribosome"/>
    <property type="evidence" value="ECO:0007669"/>
    <property type="project" value="InterPro"/>
</dbReference>
<accession>A0A9P6CSI0</accession>
<gene>
    <name evidence="5" type="ORF">BDN70DRAFT_880211</name>
</gene>
<name>A0A9P6CSI0_9AGAR</name>
<evidence type="ECO:0000256" key="3">
    <source>
        <dbReference type="ARBA" id="ARBA00023274"/>
    </source>
</evidence>
<comment type="similarity">
    <text evidence="1">Belongs to the universal ribosomal protein uL23 family.</text>
</comment>
<dbReference type="InterPro" id="IPR012678">
    <property type="entry name" value="Ribosomal_uL23/eL15/eS24_sf"/>
</dbReference>
<keyword evidence="6" id="KW-1185">Reference proteome</keyword>
<dbReference type="Proteomes" id="UP000807469">
    <property type="component" value="Unassembled WGS sequence"/>
</dbReference>
<dbReference type="InterPro" id="IPR013025">
    <property type="entry name" value="Ribosomal_uL23-like"/>
</dbReference>
<protein>
    <recommendedName>
        <fullName evidence="4">Large ribosomal subunit protein uL23m</fullName>
    </recommendedName>
</protein>
<dbReference type="PANTHER" id="PTHR12059">
    <property type="entry name" value="RIBOSOMAL PROTEIN L23-RELATED"/>
    <property type="match status" value="1"/>
</dbReference>
<dbReference type="PANTHER" id="PTHR12059:SF5">
    <property type="entry name" value="LARGE RIBOSOMAL SUBUNIT PROTEIN UL23M"/>
    <property type="match status" value="1"/>
</dbReference>
<organism evidence="5 6">
    <name type="scientific">Pholiota conissans</name>
    <dbReference type="NCBI Taxonomy" id="109636"/>
    <lineage>
        <taxon>Eukaryota</taxon>
        <taxon>Fungi</taxon>
        <taxon>Dikarya</taxon>
        <taxon>Basidiomycota</taxon>
        <taxon>Agaricomycotina</taxon>
        <taxon>Agaricomycetes</taxon>
        <taxon>Agaricomycetidae</taxon>
        <taxon>Agaricales</taxon>
        <taxon>Agaricineae</taxon>
        <taxon>Strophariaceae</taxon>
        <taxon>Pholiota</taxon>
    </lineage>
</organism>
<evidence type="ECO:0000256" key="1">
    <source>
        <dbReference type="ARBA" id="ARBA00006700"/>
    </source>
</evidence>
<sequence>MQVAARQCASLTRSYATMPYLARVARTASTPLAVRLRRRKQFGENVLPHDSLASGLTPTEKLTFDRLKATGALGKHATEASYLKRKDKRRTLVRGIDRVKVGEHTVGNIVGQKVYLPNIIMRLVRNNTPPGQPYNPYEATFRIPQSVTKTDVRSLLLAVYGVECTYIRTDNYISPWYRTLDGPKRRPYKTYKRAVVGLVKPFYYPQRLEDMEPEARKEREEWVEKHFAIQHTRNLQKEELLRLTKGQGRMSWKFKAPYATKRSHIIRLVSERRQARENQVATYAEGIRELRAEDVKNIDYKRVKERVKEKVESA</sequence>